<proteinExistence type="predicted"/>
<organism evidence="1 2">
    <name type="scientific">Piscinibacterium candidicorallinum</name>
    <dbReference type="NCBI Taxonomy" id="1793872"/>
    <lineage>
        <taxon>Bacteria</taxon>
        <taxon>Pseudomonadati</taxon>
        <taxon>Pseudomonadota</taxon>
        <taxon>Betaproteobacteria</taxon>
        <taxon>Burkholderiales</taxon>
        <taxon>Piscinibacterium</taxon>
    </lineage>
</organism>
<comment type="caution">
    <text evidence="1">The sequence shown here is derived from an EMBL/GenBank/DDBJ whole genome shotgun (WGS) entry which is preliminary data.</text>
</comment>
<dbReference type="EMBL" id="JBHRTI010000003">
    <property type="protein sequence ID" value="MFC3147302.1"/>
    <property type="molecule type" value="Genomic_DNA"/>
</dbReference>
<gene>
    <name evidence="1" type="ORF">ACFOEN_06585</name>
</gene>
<dbReference type="RefSeq" id="WP_377302201.1">
    <property type="nucleotide sequence ID" value="NZ_CP180191.1"/>
</dbReference>
<evidence type="ECO:0000313" key="1">
    <source>
        <dbReference type="EMBL" id="MFC3147302.1"/>
    </source>
</evidence>
<dbReference type="Proteomes" id="UP001595556">
    <property type="component" value="Unassembled WGS sequence"/>
</dbReference>
<keyword evidence="2" id="KW-1185">Reference proteome</keyword>
<reference evidence="2" key="1">
    <citation type="journal article" date="2019" name="Int. J. Syst. Evol. Microbiol.">
        <title>The Global Catalogue of Microorganisms (GCM) 10K type strain sequencing project: providing services to taxonomists for standard genome sequencing and annotation.</title>
        <authorList>
            <consortium name="The Broad Institute Genomics Platform"/>
            <consortium name="The Broad Institute Genome Sequencing Center for Infectious Disease"/>
            <person name="Wu L."/>
            <person name="Ma J."/>
        </authorList>
    </citation>
    <scope>NUCLEOTIDE SEQUENCE [LARGE SCALE GENOMIC DNA]</scope>
    <source>
        <strain evidence="2">KCTC 52168</strain>
    </source>
</reference>
<protein>
    <submittedName>
        <fullName evidence="1">DUF2863 family protein</fullName>
    </submittedName>
</protein>
<accession>A0ABV7H128</accession>
<dbReference type="Pfam" id="PF11062">
    <property type="entry name" value="DUF2863"/>
    <property type="match status" value="1"/>
</dbReference>
<evidence type="ECO:0000313" key="2">
    <source>
        <dbReference type="Proteomes" id="UP001595556"/>
    </source>
</evidence>
<name>A0ABV7H128_9BURK</name>
<dbReference type="InterPro" id="IPR021292">
    <property type="entry name" value="DUF2863"/>
</dbReference>
<sequence>MSMRPNRTTSRLPRSSNAETLIKLAQSLAQAGSRLEDEFWFARLTAEIERQLVHGSDNAIHASLEFLFGSEDPAQIGAYEALADAVETSTESMQVTIDGQPHDVLLIVCPLMAWSRAQIASGKVARPTLEAVRNQLAAHILAHGVRLTLVEALFSPDQMPEGYVSIYRLLKKCAQALMNGEEAVKRPDDWPEAQGFLADSRFLIGAIAAPAGTALFNWQAEAKRADCIEHWKRQGGAALAGMLSNCAYEMVAPGAFFDSTRGAEREIRGFSVRASVSFLHMTLDLAPPAQTAAVARVSDRDFEEYRIGFMNGKETEVLHGCIWPLLGPEVDSTEVTDDIDATLREAGITNIVHIDTVLPAEYCADCGAPMYPNQDGELLHAELPDADSDEHGPPRHLH</sequence>